<dbReference type="InterPro" id="IPR037238">
    <property type="entry name" value="YbiA-like_sf"/>
</dbReference>
<accession>A0A3D9FGX1</accession>
<organism evidence="5 6">
    <name type="scientific">Parasphingopyxis lamellibrachiae</name>
    <dbReference type="NCBI Taxonomy" id="680125"/>
    <lineage>
        <taxon>Bacteria</taxon>
        <taxon>Pseudomonadati</taxon>
        <taxon>Pseudomonadota</taxon>
        <taxon>Alphaproteobacteria</taxon>
        <taxon>Sphingomonadales</taxon>
        <taxon>Sphingomonadaceae</taxon>
        <taxon>Parasphingopyxis</taxon>
    </lineage>
</organism>
<dbReference type="Pfam" id="PF00156">
    <property type="entry name" value="Pribosyltran"/>
    <property type="match status" value="1"/>
</dbReference>
<sequence length="641" mass="74078">MIPKKFSLPKTELHDSSQHLQFHQIASELRNRIAELRKRGPRRLSYSQTRLLKPQIFSTDGSIVLSHDVFDRFAPAYFKRSRRAVFFEKTVHLRGGRYLISANPTFEIRTKLKTYREDLEEGLNALDETRHPLFQLAIADYIKNAAVTMLNSFLQDEKVGQYKHTIISYQSARRNAIYYTQAAVNLYYGILIQDELRVKFSFQDLIKNQKPFDKMQSVILDRYREGVFSSRHITRPEATHPIVIAAAVAQFANAGSREIDLIIGMPSGSTELCFAHAFGQQIFNSNSCDIKLFPVSFHSSKNEFDRKEDMKSAFNRWIIHNSRDIREKNVLIVDDNSSTGNTIDKIRDIVDQCSPKEIHISIAEADIIRSEIDLLSSSRPNIAHKSLYDHAVNILPVSRVLKPKTDLKEILERRKMELCTKRRYLSETKNFPRTIIGNVYLDLIRESTEDVLDRLPEDGIIRKFQKTPLSNFAPVNVSYQGERFNSVEHGYQAMKFPSSTWEKVSDRHIEAINRKLSPGGERIGRKELPHLFSSQQLSAGGSKKVAKYLRQVVHVRDDWDEVKVYIMIALLIQKFSKEKFYRLLKSTGDKYLIEGNTWDDTFWGECNGRGRNFLGRSLMKIRECSIETLQVEATKIEETLI</sequence>
<dbReference type="Gene3D" id="1.10.357.40">
    <property type="entry name" value="YbiA-like"/>
    <property type="match status" value="1"/>
</dbReference>
<evidence type="ECO:0000259" key="4">
    <source>
        <dbReference type="Pfam" id="PF08719"/>
    </source>
</evidence>
<dbReference type="AlphaFoldDB" id="A0A3D9FGX1"/>
<evidence type="ECO:0000313" key="6">
    <source>
        <dbReference type="Proteomes" id="UP000256310"/>
    </source>
</evidence>
<dbReference type="InterPro" id="IPR000836">
    <property type="entry name" value="PRTase_dom"/>
</dbReference>
<name>A0A3D9FGX1_9SPHN</name>
<evidence type="ECO:0000313" key="5">
    <source>
        <dbReference type="EMBL" id="RED16802.1"/>
    </source>
</evidence>
<protein>
    <submittedName>
        <fullName evidence="5">RibA/ribD-fused uncharacterized protein</fullName>
    </submittedName>
</protein>
<dbReference type="InterPro" id="IPR012816">
    <property type="entry name" value="NADAR"/>
</dbReference>
<dbReference type="SUPFAM" id="SSF53271">
    <property type="entry name" value="PRTase-like"/>
    <property type="match status" value="1"/>
</dbReference>
<feature type="domain" description="Phosphoribosyltransferase" evidence="3">
    <location>
        <begin position="249"/>
        <end position="360"/>
    </location>
</feature>
<dbReference type="InterPro" id="IPR029057">
    <property type="entry name" value="PRTase-like"/>
</dbReference>
<comment type="caution">
    <text evidence="5">The sequence shown here is derived from an EMBL/GenBank/DDBJ whole genome shotgun (WGS) entry which is preliminary data.</text>
</comment>
<gene>
    <name evidence="5" type="ORF">DFR46_1833</name>
</gene>
<comment type="catalytic activity">
    <reaction evidence="1">
        <text>5-amino-6-(5-phospho-D-ribosylamino)uracil + H2O = 5,6-diaminouracil + D-ribose 5-phosphate</text>
        <dbReference type="Rhea" id="RHEA:55020"/>
        <dbReference type="ChEBI" id="CHEBI:15377"/>
        <dbReference type="ChEBI" id="CHEBI:46252"/>
        <dbReference type="ChEBI" id="CHEBI:58453"/>
        <dbReference type="ChEBI" id="CHEBI:78346"/>
    </reaction>
</comment>
<comment type="catalytic activity">
    <reaction evidence="2">
        <text>2,5-diamino-6-hydroxy-4-(5-phosphoribosylamino)-pyrimidine + H2O = 2,5,6-triamino-4-hydroxypyrimidine + D-ribose 5-phosphate</text>
        <dbReference type="Rhea" id="RHEA:23436"/>
        <dbReference type="ChEBI" id="CHEBI:15377"/>
        <dbReference type="ChEBI" id="CHEBI:58614"/>
        <dbReference type="ChEBI" id="CHEBI:78346"/>
        <dbReference type="ChEBI" id="CHEBI:137796"/>
    </reaction>
</comment>
<dbReference type="Gene3D" id="3.40.50.2020">
    <property type="match status" value="1"/>
</dbReference>
<dbReference type="CDD" id="cd15457">
    <property type="entry name" value="NADAR"/>
    <property type="match status" value="1"/>
</dbReference>
<keyword evidence="6" id="KW-1185">Reference proteome</keyword>
<evidence type="ECO:0000259" key="3">
    <source>
        <dbReference type="Pfam" id="PF00156"/>
    </source>
</evidence>
<feature type="domain" description="NADAR" evidence="4">
    <location>
        <begin position="466"/>
        <end position="623"/>
    </location>
</feature>
<dbReference type="Pfam" id="PF08719">
    <property type="entry name" value="NADAR"/>
    <property type="match status" value="1"/>
</dbReference>
<dbReference type="SUPFAM" id="SSF143990">
    <property type="entry name" value="YbiA-like"/>
    <property type="match status" value="1"/>
</dbReference>
<evidence type="ECO:0000256" key="1">
    <source>
        <dbReference type="ARBA" id="ARBA00000022"/>
    </source>
</evidence>
<dbReference type="EMBL" id="QRDP01000004">
    <property type="protein sequence ID" value="RED16802.1"/>
    <property type="molecule type" value="Genomic_DNA"/>
</dbReference>
<dbReference type="CDD" id="cd06223">
    <property type="entry name" value="PRTases_typeI"/>
    <property type="match status" value="1"/>
</dbReference>
<evidence type="ECO:0000256" key="2">
    <source>
        <dbReference type="ARBA" id="ARBA00000751"/>
    </source>
</evidence>
<proteinExistence type="predicted"/>
<reference evidence="5 6" key="1">
    <citation type="submission" date="2018-07" db="EMBL/GenBank/DDBJ databases">
        <title>Genomic Encyclopedia of Type Strains, Phase IV (KMG-IV): sequencing the most valuable type-strain genomes for metagenomic binning, comparative biology and taxonomic classification.</title>
        <authorList>
            <person name="Goeker M."/>
        </authorList>
    </citation>
    <scope>NUCLEOTIDE SEQUENCE [LARGE SCALE GENOMIC DNA]</scope>
    <source>
        <strain evidence="5 6">DSM 26725</strain>
    </source>
</reference>
<dbReference type="Proteomes" id="UP000256310">
    <property type="component" value="Unassembled WGS sequence"/>
</dbReference>